<feature type="transmembrane region" description="Helical" evidence="1">
    <location>
        <begin position="103"/>
        <end position="121"/>
    </location>
</feature>
<sequence>MKKRTVTPNTLKQHPTVAISDAFNAAGHLCAAQLVWHIDKPAAFGFIIVAVAASVGVLRFGLSEGLFAKANEDLAALAGFLGLPLVGLSFAKKWLALQIPCEQQIGFVVACAIVCALAGSLPPKAKELALVVFNFFFFLLPVGGFSYANHDLQTGASIGLFAFAGIVVGADRYSYMLNIRRENIFHYLIAAASYGMSFGLVDR</sequence>
<evidence type="ECO:0000313" key="2">
    <source>
        <dbReference type="EMBL" id="CAE0154842.1"/>
    </source>
</evidence>
<feature type="transmembrane region" description="Helical" evidence="1">
    <location>
        <begin position="128"/>
        <end position="148"/>
    </location>
</feature>
<organism evidence="2">
    <name type="scientific">Haptolina ericina</name>
    <dbReference type="NCBI Taxonomy" id="156174"/>
    <lineage>
        <taxon>Eukaryota</taxon>
        <taxon>Haptista</taxon>
        <taxon>Haptophyta</taxon>
        <taxon>Prymnesiophyceae</taxon>
        <taxon>Prymnesiales</taxon>
        <taxon>Prymnesiaceae</taxon>
        <taxon>Haptolina</taxon>
    </lineage>
</organism>
<feature type="transmembrane region" description="Helical" evidence="1">
    <location>
        <begin position="74"/>
        <end position="91"/>
    </location>
</feature>
<feature type="transmembrane region" description="Helical" evidence="1">
    <location>
        <begin position="154"/>
        <end position="172"/>
    </location>
</feature>
<protein>
    <submittedName>
        <fullName evidence="2">Uncharacterized protein</fullName>
    </submittedName>
</protein>
<evidence type="ECO:0000256" key="1">
    <source>
        <dbReference type="SAM" id="Phobius"/>
    </source>
</evidence>
<name>A0A7S3C7I6_9EUKA</name>
<gene>
    <name evidence="2" type="ORF">HERI1096_LOCUS40754</name>
</gene>
<keyword evidence="1" id="KW-0812">Transmembrane</keyword>
<keyword evidence="1" id="KW-1133">Transmembrane helix</keyword>
<keyword evidence="1" id="KW-0472">Membrane</keyword>
<feature type="transmembrane region" description="Helical" evidence="1">
    <location>
        <begin position="184"/>
        <end position="201"/>
    </location>
</feature>
<accession>A0A7S3C7I6</accession>
<feature type="transmembrane region" description="Helical" evidence="1">
    <location>
        <begin position="42"/>
        <end position="62"/>
    </location>
</feature>
<reference evidence="2" key="1">
    <citation type="submission" date="2021-01" db="EMBL/GenBank/DDBJ databases">
        <authorList>
            <person name="Corre E."/>
            <person name="Pelletier E."/>
            <person name="Niang G."/>
            <person name="Scheremetjew M."/>
            <person name="Finn R."/>
            <person name="Kale V."/>
            <person name="Holt S."/>
            <person name="Cochrane G."/>
            <person name="Meng A."/>
            <person name="Brown T."/>
            <person name="Cohen L."/>
        </authorList>
    </citation>
    <scope>NUCLEOTIDE SEQUENCE</scope>
    <source>
        <strain evidence="2">CCMP281</strain>
    </source>
</reference>
<dbReference type="EMBL" id="HBHX01073596">
    <property type="protein sequence ID" value="CAE0154842.1"/>
    <property type="molecule type" value="Transcribed_RNA"/>
</dbReference>
<proteinExistence type="predicted"/>
<dbReference type="AlphaFoldDB" id="A0A7S3C7I6"/>